<dbReference type="RefSeq" id="WP_184592624.1">
    <property type="nucleotide sequence ID" value="NZ_JACHLI010000018.1"/>
</dbReference>
<name>A0A7W7P3J2_PSENT</name>
<comment type="caution">
    <text evidence="1">The sequence shown here is derived from an EMBL/GenBank/DDBJ whole genome shotgun (WGS) entry which is preliminary data.</text>
</comment>
<evidence type="ECO:0000313" key="2">
    <source>
        <dbReference type="Proteomes" id="UP000566995"/>
    </source>
</evidence>
<proteinExistence type="predicted"/>
<evidence type="ECO:0000313" key="1">
    <source>
        <dbReference type="EMBL" id="MBB4865297.1"/>
    </source>
</evidence>
<sequence length="79" mass="8770">MTFNDSQYSRIMAAFEQHKLTFIDGRARIIALLAAGDTVTVRSGESNIWSMSWDGRNLIVQDSVVATIHQQVFQVSAPA</sequence>
<accession>A0A7W7P3J2</accession>
<dbReference type="EMBL" id="JACHLI010000018">
    <property type="protein sequence ID" value="MBB4865297.1"/>
    <property type="molecule type" value="Genomic_DNA"/>
</dbReference>
<protein>
    <submittedName>
        <fullName evidence="1">Uncharacterized protein</fullName>
    </submittedName>
</protein>
<gene>
    <name evidence="1" type="ORF">HNP46_004178</name>
</gene>
<reference evidence="1 2" key="1">
    <citation type="submission" date="2020-08" db="EMBL/GenBank/DDBJ databases">
        <title>Functional genomics of gut bacteria from endangered species of beetles.</title>
        <authorList>
            <person name="Carlos-Shanley C."/>
        </authorList>
    </citation>
    <scope>NUCLEOTIDE SEQUENCE [LARGE SCALE GENOMIC DNA]</scope>
    <source>
        <strain evidence="1 2">S00179</strain>
    </source>
</reference>
<organism evidence="1 2">
    <name type="scientific">Pseudomonas nitroreducens</name>
    <dbReference type="NCBI Taxonomy" id="46680"/>
    <lineage>
        <taxon>Bacteria</taxon>
        <taxon>Pseudomonadati</taxon>
        <taxon>Pseudomonadota</taxon>
        <taxon>Gammaproteobacteria</taxon>
        <taxon>Pseudomonadales</taxon>
        <taxon>Pseudomonadaceae</taxon>
        <taxon>Pseudomonas</taxon>
    </lineage>
</organism>
<dbReference type="Proteomes" id="UP000566995">
    <property type="component" value="Unassembled WGS sequence"/>
</dbReference>
<dbReference type="AlphaFoldDB" id="A0A7W7P3J2"/>